<name>A0ABV5VTC5_9BACL</name>
<dbReference type="InterPro" id="IPR037923">
    <property type="entry name" value="HTH-like"/>
</dbReference>
<feature type="domain" description="HTH araC/xylS-type" evidence="4">
    <location>
        <begin position="179"/>
        <end position="286"/>
    </location>
</feature>
<dbReference type="SMART" id="SM00342">
    <property type="entry name" value="HTH_ARAC"/>
    <property type="match status" value="1"/>
</dbReference>
<reference evidence="5 6" key="1">
    <citation type="submission" date="2024-09" db="EMBL/GenBank/DDBJ databases">
        <authorList>
            <person name="Sun Q."/>
            <person name="Mori K."/>
        </authorList>
    </citation>
    <scope>NUCLEOTIDE SEQUENCE [LARGE SCALE GENOMIC DNA]</scope>
    <source>
        <strain evidence="5 6">JCM 12520</strain>
    </source>
</reference>
<evidence type="ECO:0000256" key="3">
    <source>
        <dbReference type="ARBA" id="ARBA00023163"/>
    </source>
</evidence>
<sequence length="290" mass="33289">MDTMYMPDMDTAFRVYQTHLRVTKPHWSRPLHDHTVFEMNYLIDGIQDVLVANDKMTMQAGDVLLIPPGVPHRVTDTRNTEATYFALHFDVEDYPFRAALSRHRCRLYRRGSEAERVIRDPLVCLIDTIRQAYDSNPAQPSHRMKLVSQLFAVFAALGDAEEPVPSVNNPGEAGQRLARRMAEMIEESVRSADGRSATAVEHSIARISEKLGYSPSYCARLFRQTFGRSPRQHWTHATLHRARLELLDPDQPLERIAAKLGFQDGAHFSKQFKRWTGCSPSEYRQNRHSL</sequence>
<keyword evidence="3" id="KW-0804">Transcription</keyword>
<dbReference type="RefSeq" id="WP_344912157.1">
    <property type="nucleotide sequence ID" value="NZ_BAAAYO010000010.1"/>
</dbReference>
<organism evidence="5 6">
    <name type="scientific">Paenibacillus hodogayensis</name>
    <dbReference type="NCBI Taxonomy" id="279208"/>
    <lineage>
        <taxon>Bacteria</taxon>
        <taxon>Bacillati</taxon>
        <taxon>Bacillota</taxon>
        <taxon>Bacilli</taxon>
        <taxon>Bacillales</taxon>
        <taxon>Paenibacillaceae</taxon>
        <taxon>Paenibacillus</taxon>
    </lineage>
</organism>
<dbReference type="PRINTS" id="PR00032">
    <property type="entry name" value="HTHARAC"/>
</dbReference>
<dbReference type="InterPro" id="IPR020449">
    <property type="entry name" value="Tscrpt_reg_AraC-type_HTH"/>
</dbReference>
<dbReference type="PANTHER" id="PTHR43280:SF2">
    <property type="entry name" value="HTH-TYPE TRANSCRIPTIONAL REGULATOR EXSA"/>
    <property type="match status" value="1"/>
</dbReference>
<dbReference type="Pfam" id="PF02311">
    <property type="entry name" value="AraC_binding"/>
    <property type="match status" value="1"/>
</dbReference>
<keyword evidence="2" id="KW-0238">DNA-binding</keyword>
<evidence type="ECO:0000259" key="4">
    <source>
        <dbReference type="PROSITE" id="PS01124"/>
    </source>
</evidence>
<evidence type="ECO:0000313" key="6">
    <source>
        <dbReference type="Proteomes" id="UP001589619"/>
    </source>
</evidence>
<dbReference type="PANTHER" id="PTHR43280">
    <property type="entry name" value="ARAC-FAMILY TRANSCRIPTIONAL REGULATOR"/>
    <property type="match status" value="1"/>
</dbReference>
<dbReference type="EMBL" id="JBHMAG010000007">
    <property type="protein sequence ID" value="MFB9751542.1"/>
    <property type="molecule type" value="Genomic_DNA"/>
</dbReference>
<comment type="caution">
    <text evidence="5">The sequence shown here is derived from an EMBL/GenBank/DDBJ whole genome shotgun (WGS) entry which is preliminary data.</text>
</comment>
<gene>
    <name evidence="5" type="ORF">ACFFNY_08165</name>
</gene>
<dbReference type="InterPro" id="IPR003313">
    <property type="entry name" value="AraC-bd"/>
</dbReference>
<dbReference type="SUPFAM" id="SSF51215">
    <property type="entry name" value="Regulatory protein AraC"/>
    <property type="match status" value="1"/>
</dbReference>
<dbReference type="Gene3D" id="2.60.120.10">
    <property type="entry name" value="Jelly Rolls"/>
    <property type="match status" value="1"/>
</dbReference>
<dbReference type="Pfam" id="PF12833">
    <property type="entry name" value="HTH_18"/>
    <property type="match status" value="1"/>
</dbReference>
<protein>
    <submittedName>
        <fullName evidence="5">AraC family transcriptional regulator</fullName>
    </submittedName>
</protein>
<dbReference type="PROSITE" id="PS01124">
    <property type="entry name" value="HTH_ARAC_FAMILY_2"/>
    <property type="match status" value="1"/>
</dbReference>
<dbReference type="InterPro" id="IPR014710">
    <property type="entry name" value="RmlC-like_jellyroll"/>
</dbReference>
<dbReference type="Gene3D" id="1.10.10.60">
    <property type="entry name" value="Homeodomain-like"/>
    <property type="match status" value="2"/>
</dbReference>
<keyword evidence="1" id="KW-0805">Transcription regulation</keyword>
<dbReference type="InterPro" id="IPR018060">
    <property type="entry name" value="HTH_AraC"/>
</dbReference>
<evidence type="ECO:0000256" key="2">
    <source>
        <dbReference type="ARBA" id="ARBA00023125"/>
    </source>
</evidence>
<keyword evidence="6" id="KW-1185">Reference proteome</keyword>
<dbReference type="Proteomes" id="UP001589619">
    <property type="component" value="Unassembled WGS sequence"/>
</dbReference>
<evidence type="ECO:0000256" key="1">
    <source>
        <dbReference type="ARBA" id="ARBA00023015"/>
    </source>
</evidence>
<dbReference type="InterPro" id="IPR009057">
    <property type="entry name" value="Homeodomain-like_sf"/>
</dbReference>
<proteinExistence type="predicted"/>
<evidence type="ECO:0000313" key="5">
    <source>
        <dbReference type="EMBL" id="MFB9751542.1"/>
    </source>
</evidence>
<dbReference type="SUPFAM" id="SSF46689">
    <property type="entry name" value="Homeodomain-like"/>
    <property type="match status" value="1"/>
</dbReference>
<accession>A0ABV5VTC5</accession>